<evidence type="ECO:0000313" key="4">
    <source>
        <dbReference type="EMBL" id="WWC55065.1"/>
    </source>
</evidence>
<evidence type="ECO:0000313" key="3">
    <source>
        <dbReference type="EMBL" id="MCY3086801.1"/>
    </source>
</evidence>
<dbReference type="GO" id="GO:0004519">
    <property type="term" value="F:endonuclease activity"/>
    <property type="evidence" value="ECO:0007669"/>
    <property type="project" value="InterPro"/>
</dbReference>
<sequence length="555" mass="64450">MATHPLVERYYQLYEDGEIRLNKERVDLLKHLKRDILSKDNVWFDDEKIADCIDFIETNFFPLADFQKFIIPFFFLMIDEEGDSHIYYDSFMLTMARGAGKNGLVSGLIAYFISPLYDVRKYNVSIVANSEDQAKVSFDEIYDMLDSDEEYWKQFFSKTKVQIEGLANHSVLRYRTSNANTKDGLRDGLVVFDEYHQYLTNDQLEVFESGSGKVKDYRSIYIGTNGFIRDGVYDSKMEIAKGILSGEDKYTRMFPFICKLDDLDEMNTHDEGDYYLWEKANPMFSHPRTDYAKGLYRQVRSRYYGIRSGQTDKVKFIIKNMNTLVEDMNHTAIPREDLVAATRPYPDTTDYSAIGGCDFAQSRDFTACGVLFMDENGEYIWKHHSFVNANFLRQFTLKAPIAEWEAQGLLTIVDEPLIGVDHIVDWFVAMRDENPSLTTIVVDKHKLNTLRVPLEEVGFEVIYIQNPKARLSMVSDKVDRVFASHEIAWGDDYMMRWYTNNVYVTYDKQGNKIYEKKEEIRRKTDGFMALLYAFAYADTNLSAAPDISLLAGLNF</sequence>
<accession>A0A1E9PPM1</accession>
<reference evidence="4 5" key="1">
    <citation type="journal article" date="2020" name="J. Bacteriol.">
        <title>Aerococcus urinae Isolated from Women with Lower Urinary Tract Symptoms: In Vitro Aggregation and Genome Analysis.</title>
        <authorList>
            <person name="Hilt E.E."/>
            <person name="Putonti C."/>
            <person name="Thomas-White K."/>
            <person name="Lewis A.L."/>
            <person name="Visick K.L."/>
            <person name="Gilbert N.M."/>
            <person name="Wolfe A.J."/>
        </authorList>
    </citation>
    <scope>NUCLEOTIDE SEQUENCE [LARGE SCALE GENOMIC DNA]</scope>
    <source>
        <strain evidence="4 5">UMB1016</strain>
    </source>
</reference>
<reference evidence="3" key="2">
    <citation type="submission" date="2022-09" db="EMBL/GenBank/DDBJ databases">
        <title>Aerococcus urinae taxonomy study.</title>
        <authorList>
            <person name="Christensen J."/>
            <person name="Senneby E."/>
        </authorList>
    </citation>
    <scope>NUCLEOTIDE SEQUENCE</scope>
    <source>
        <strain evidence="3">LUND-41-B12</strain>
    </source>
</reference>
<dbReference type="Pfam" id="PF20441">
    <property type="entry name" value="TerL_nuclease"/>
    <property type="match status" value="1"/>
</dbReference>
<evidence type="ECO:0000313" key="5">
    <source>
        <dbReference type="Proteomes" id="UP000250354"/>
    </source>
</evidence>
<accession>A0A9Q4DBT9</accession>
<dbReference type="AlphaFoldDB" id="A0A1E9PPM1"/>
<dbReference type="RefSeq" id="WP_070558679.1">
    <property type="nucleotide sequence ID" value="NZ_CAJHLJ010000013.1"/>
</dbReference>
<protein>
    <submittedName>
        <fullName evidence="3">Terminase large subunit</fullName>
    </submittedName>
</protein>
<dbReference type="Pfam" id="PF03354">
    <property type="entry name" value="TerL_ATPase"/>
    <property type="match status" value="1"/>
</dbReference>
<evidence type="ECO:0000259" key="1">
    <source>
        <dbReference type="Pfam" id="PF03354"/>
    </source>
</evidence>
<dbReference type="Proteomes" id="UP000250354">
    <property type="component" value="Chromosome"/>
</dbReference>
<dbReference type="EMBL" id="JAOTMY010000001">
    <property type="protein sequence ID" value="MCY3086801.1"/>
    <property type="molecule type" value="Genomic_DNA"/>
</dbReference>
<name>A0A1E9PPM1_9LACT</name>
<dbReference type="InterPro" id="IPR046462">
    <property type="entry name" value="TerL_nuclease"/>
</dbReference>
<evidence type="ECO:0000313" key="6">
    <source>
        <dbReference type="Proteomes" id="UP001069047"/>
    </source>
</evidence>
<feature type="domain" description="Terminase large subunit-like endonuclease" evidence="2">
    <location>
        <begin position="254"/>
        <end position="537"/>
    </location>
</feature>
<dbReference type="InterPro" id="IPR046461">
    <property type="entry name" value="TerL_ATPase"/>
</dbReference>
<dbReference type="Gene3D" id="3.40.50.300">
    <property type="entry name" value="P-loop containing nucleotide triphosphate hydrolases"/>
    <property type="match status" value="1"/>
</dbReference>
<evidence type="ECO:0000259" key="2">
    <source>
        <dbReference type="Pfam" id="PF20441"/>
    </source>
</evidence>
<dbReference type="PANTHER" id="PTHR41287:SF1">
    <property type="entry name" value="PROTEIN YMFN"/>
    <property type="match status" value="1"/>
</dbReference>
<dbReference type="PANTHER" id="PTHR41287">
    <property type="match status" value="1"/>
</dbReference>
<reference evidence="4" key="3">
    <citation type="submission" date="2024-02" db="EMBL/GenBank/DDBJ databases">
        <authorList>
            <person name="Choi B."/>
        </authorList>
    </citation>
    <scope>NUCLEOTIDE SEQUENCE</scope>
    <source>
        <strain evidence="4">UMB1016</strain>
    </source>
</reference>
<dbReference type="EMBL" id="CP145132">
    <property type="protein sequence ID" value="WWC55065.1"/>
    <property type="molecule type" value="Genomic_DNA"/>
</dbReference>
<dbReference type="InterPro" id="IPR027417">
    <property type="entry name" value="P-loop_NTPase"/>
</dbReference>
<keyword evidence="5" id="KW-1185">Reference proteome</keyword>
<organism evidence="3 6">
    <name type="scientific">Aerococcus mictus</name>
    <dbReference type="NCBI Taxonomy" id="2976810"/>
    <lineage>
        <taxon>Bacteria</taxon>
        <taxon>Bacillati</taxon>
        <taxon>Bacillota</taxon>
        <taxon>Bacilli</taxon>
        <taxon>Lactobacillales</taxon>
        <taxon>Aerococcaceae</taxon>
        <taxon>Aerococcus</taxon>
    </lineage>
</organism>
<dbReference type="Proteomes" id="UP001069047">
    <property type="component" value="Unassembled WGS sequence"/>
</dbReference>
<dbReference type="InterPro" id="IPR005021">
    <property type="entry name" value="Terminase_largesu-like"/>
</dbReference>
<proteinExistence type="predicted"/>
<feature type="domain" description="Terminase large subunit-like ATPase" evidence="1">
    <location>
        <begin position="66"/>
        <end position="241"/>
    </location>
</feature>
<gene>
    <name evidence="4" type="ORF">DBT44_0001825</name>
    <name evidence="3" type="ORF">ODY61_01575</name>
</gene>